<dbReference type="EMBL" id="KI965553">
    <property type="protein sequence ID" value="EUD64073.1"/>
    <property type="molecule type" value="Genomic_DNA"/>
</dbReference>
<dbReference type="GeneID" id="20040820"/>
<dbReference type="Proteomes" id="UP000030640">
    <property type="component" value="Unassembled WGS sequence"/>
</dbReference>
<feature type="compositionally biased region" description="Basic and acidic residues" evidence="1">
    <location>
        <begin position="52"/>
        <end position="64"/>
    </location>
</feature>
<name>W6ZXQ5_9APIC</name>
<keyword evidence="3" id="KW-1185">Reference proteome</keyword>
<dbReference type="RefSeq" id="XP_008819339.1">
    <property type="nucleotide sequence ID" value="XM_008821117.1"/>
</dbReference>
<dbReference type="VEuPathDB" id="PlasmoDB:C922_05546"/>
<accession>W6ZXQ5</accession>
<organism evidence="2 3">
    <name type="scientific">Plasmodium inui San Antonio 1</name>
    <dbReference type="NCBI Taxonomy" id="1237626"/>
    <lineage>
        <taxon>Eukaryota</taxon>
        <taxon>Sar</taxon>
        <taxon>Alveolata</taxon>
        <taxon>Apicomplexa</taxon>
        <taxon>Aconoidasida</taxon>
        <taxon>Haemosporida</taxon>
        <taxon>Plasmodiidae</taxon>
        <taxon>Plasmodium</taxon>
        <taxon>Plasmodium (Plasmodium)</taxon>
    </lineage>
</organism>
<gene>
    <name evidence="2" type="ORF">C922_05546</name>
</gene>
<dbReference type="AlphaFoldDB" id="W6ZXQ5"/>
<evidence type="ECO:0000313" key="2">
    <source>
        <dbReference type="EMBL" id="EUD64073.1"/>
    </source>
</evidence>
<proteinExistence type="predicted"/>
<evidence type="ECO:0000313" key="3">
    <source>
        <dbReference type="Proteomes" id="UP000030640"/>
    </source>
</evidence>
<sequence length="76" mass="8939">MDSIYNTSRKKLNRDKENILSHQRQNPGGYHERSKSSTSSNSQKNKKRIRVQNKEENNKDRGNDFAKNTAKIQINY</sequence>
<protein>
    <submittedName>
        <fullName evidence="2">Uncharacterized protein</fullName>
    </submittedName>
</protein>
<feature type="region of interest" description="Disordered" evidence="1">
    <location>
        <begin position="1"/>
        <end position="76"/>
    </location>
</feature>
<reference evidence="2 3" key="1">
    <citation type="submission" date="2013-02" db="EMBL/GenBank/DDBJ databases">
        <title>The Genome Sequence of Plasmodium inui San Antonio 1.</title>
        <authorList>
            <consortium name="The Broad Institute Genome Sequencing Platform"/>
            <consortium name="The Broad Institute Genome Sequencing Center for Infectious Disease"/>
            <person name="Neafsey D."/>
            <person name="Cheeseman I."/>
            <person name="Volkman S."/>
            <person name="Adams J."/>
            <person name="Walker B."/>
            <person name="Young S.K."/>
            <person name="Zeng Q."/>
            <person name="Gargeya S."/>
            <person name="Fitzgerald M."/>
            <person name="Haas B."/>
            <person name="Abouelleil A."/>
            <person name="Alvarado L."/>
            <person name="Arachchi H.M."/>
            <person name="Berlin A.M."/>
            <person name="Chapman S.B."/>
            <person name="Dewar J."/>
            <person name="Goldberg J."/>
            <person name="Griggs A."/>
            <person name="Gujja S."/>
            <person name="Hansen M."/>
            <person name="Howarth C."/>
            <person name="Imamovic A."/>
            <person name="Larimer J."/>
            <person name="McCowan C."/>
            <person name="Murphy C."/>
            <person name="Neiman D."/>
            <person name="Pearson M."/>
            <person name="Priest M."/>
            <person name="Roberts A."/>
            <person name="Saif S."/>
            <person name="Shea T."/>
            <person name="Sisk P."/>
            <person name="Sykes S."/>
            <person name="Wortman J."/>
            <person name="Nusbaum C."/>
            <person name="Birren B."/>
        </authorList>
    </citation>
    <scope>NUCLEOTIDE SEQUENCE [LARGE SCALE GENOMIC DNA]</scope>
    <source>
        <strain evidence="2 3">San Antonio 1</strain>
    </source>
</reference>
<evidence type="ECO:0000256" key="1">
    <source>
        <dbReference type="SAM" id="MobiDB-lite"/>
    </source>
</evidence>